<name>A0A2W5RFC2_ACIJO</name>
<gene>
    <name evidence="1" type="ORF">DI542_10875</name>
</gene>
<proteinExistence type="predicted"/>
<dbReference type="RefSeq" id="WP_348942997.1">
    <property type="nucleotide sequence ID" value="NZ_JBEABU010000003.1"/>
</dbReference>
<sequence length="85" mass="9688">MKQQNFSTKQAVKQGERMVLVLKKIIQKSGRTSLKEVTEWMEISPRNANVFVNQLLAEGYLETNSKCPMSLKATEKAKQLFEVKG</sequence>
<dbReference type="InterPro" id="IPR036390">
    <property type="entry name" value="WH_DNA-bd_sf"/>
</dbReference>
<organism evidence="1 2">
    <name type="scientific">Acinetobacter johnsonii</name>
    <dbReference type="NCBI Taxonomy" id="40214"/>
    <lineage>
        <taxon>Bacteria</taxon>
        <taxon>Pseudomonadati</taxon>
        <taxon>Pseudomonadota</taxon>
        <taxon>Gammaproteobacteria</taxon>
        <taxon>Moraxellales</taxon>
        <taxon>Moraxellaceae</taxon>
        <taxon>Acinetobacter</taxon>
    </lineage>
</organism>
<dbReference type="AlphaFoldDB" id="A0A2W5RFC2"/>
<protein>
    <recommendedName>
        <fullName evidence="3">MarR family transcriptional regulator</fullName>
    </recommendedName>
</protein>
<dbReference type="Proteomes" id="UP000249282">
    <property type="component" value="Unassembled WGS sequence"/>
</dbReference>
<evidence type="ECO:0008006" key="3">
    <source>
        <dbReference type="Google" id="ProtNLM"/>
    </source>
</evidence>
<evidence type="ECO:0000313" key="1">
    <source>
        <dbReference type="EMBL" id="PZQ88446.1"/>
    </source>
</evidence>
<dbReference type="EMBL" id="QFQJ01000057">
    <property type="protein sequence ID" value="PZQ88446.1"/>
    <property type="molecule type" value="Genomic_DNA"/>
</dbReference>
<reference evidence="1 2" key="1">
    <citation type="submission" date="2017-11" db="EMBL/GenBank/DDBJ databases">
        <title>Infants hospitalized years apart are colonized by the same room-sourced microbial strains.</title>
        <authorList>
            <person name="Brooks B."/>
            <person name="Olm M.R."/>
            <person name="Firek B.A."/>
            <person name="Baker R."/>
            <person name="Thomas B.C."/>
            <person name="Morowitz M.J."/>
            <person name="Banfield J.F."/>
        </authorList>
    </citation>
    <scope>NUCLEOTIDE SEQUENCE [LARGE SCALE GENOMIC DNA]</scope>
    <source>
        <strain evidence="1">S2_003_000_R3_20</strain>
    </source>
</reference>
<evidence type="ECO:0000313" key="2">
    <source>
        <dbReference type="Proteomes" id="UP000249282"/>
    </source>
</evidence>
<accession>A0A2W5RFC2</accession>
<dbReference type="SUPFAM" id="SSF46785">
    <property type="entry name" value="Winged helix' DNA-binding domain"/>
    <property type="match status" value="1"/>
</dbReference>
<comment type="caution">
    <text evidence="1">The sequence shown here is derived from an EMBL/GenBank/DDBJ whole genome shotgun (WGS) entry which is preliminary data.</text>
</comment>